<gene>
    <name evidence="1" type="ORF">COLO4_32257</name>
</gene>
<proteinExistence type="predicted"/>
<sequence>MEIVTSPKVQEKLYTEEKCLVPEDFVLSSTTTSKAPLSGEFRQLLEIV</sequence>
<dbReference type="Proteomes" id="UP000187203">
    <property type="component" value="Unassembled WGS sequence"/>
</dbReference>
<organism evidence="1 2">
    <name type="scientific">Corchorus olitorius</name>
    <dbReference type="NCBI Taxonomy" id="93759"/>
    <lineage>
        <taxon>Eukaryota</taxon>
        <taxon>Viridiplantae</taxon>
        <taxon>Streptophyta</taxon>
        <taxon>Embryophyta</taxon>
        <taxon>Tracheophyta</taxon>
        <taxon>Spermatophyta</taxon>
        <taxon>Magnoliopsida</taxon>
        <taxon>eudicotyledons</taxon>
        <taxon>Gunneridae</taxon>
        <taxon>Pentapetalae</taxon>
        <taxon>rosids</taxon>
        <taxon>malvids</taxon>
        <taxon>Malvales</taxon>
        <taxon>Malvaceae</taxon>
        <taxon>Grewioideae</taxon>
        <taxon>Apeibeae</taxon>
        <taxon>Corchorus</taxon>
    </lineage>
</organism>
<name>A0A1R3H056_9ROSI</name>
<evidence type="ECO:0000313" key="2">
    <source>
        <dbReference type="Proteomes" id="UP000187203"/>
    </source>
</evidence>
<keyword evidence="2" id="KW-1185">Reference proteome</keyword>
<dbReference type="EMBL" id="AWUE01021086">
    <property type="protein sequence ID" value="OMO63661.1"/>
    <property type="molecule type" value="Genomic_DNA"/>
</dbReference>
<comment type="caution">
    <text evidence="1">The sequence shown here is derived from an EMBL/GenBank/DDBJ whole genome shotgun (WGS) entry which is preliminary data.</text>
</comment>
<accession>A0A1R3H056</accession>
<protein>
    <submittedName>
        <fullName evidence="1">Uncharacterized protein</fullName>
    </submittedName>
</protein>
<dbReference type="AlphaFoldDB" id="A0A1R3H056"/>
<dbReference type="OrthoDB" id="1921534at2759"/>
<reference evidence="2" key="1">
    <citation type="submission" date="2013-09" db="EMBL/GenBank/DDBJ databases">
        <title>Corchorus olitorius genome sequencing.</title>
        <authorList>
            <person name="Alam M."/>
            <person name="Haque M.S."/>
            <person name="Islam M.S."/>
            <person name="Emdad E.M."/>
            <person name="Islam M.M."/>
            <person name="Ahmed B."/>
            <person name="Halim A."/>
            <person name="Hossen Q.M.M."/>
            <person name="Hossain M.Z."/>
            <person name="Ahmed R."/>
            <person name="Khan M.M."/>
            <person name="Islam R."/>
            <person name="Rashid M.M."/>
            <person name="Khan S.A."/>
            <person name="Rahman M.S."/>
            <person name="Alam M."/>
            <person name="Yahiya A.S."/>
            <person name="Khan M.S."/>
            <person name="Azam M.S."/>
            <person name="Haque T."/>
            <person name="Lashkar M.Z.H."/>
            <person name="Akhand A.I."/>
            <person name="Morshed G."/>
            <person name="Roy S."/>
            <person name="Uddin K.S."/>
            <person name="Rabeya T."/>
            <person name="Hossain A.S."/>
            <person name="Chowdhury A."/>
            <person name="Snigdha A.R."/>
            <person name="Mortoza M.S."/>
            <person name="Matin S.A."/>
            <person name="Hoque S.M.E."/>
            <person name="Islam M.K."/>
            <person name="Roy D.K."/>
            <person name="Haider R."/>
            <person name="Moosa M.M."/>
            <person name="Elias S.M."/>
            <person name="Hasan A.M."/>
            <person name="Jahan S."/>
            <person name="Shafiuddin M."/>
            <person name="Mahmood N."/>
            <person name="Shommy N.S."/>
        </authorList>
    </citation>
    <scope>NUCLEOTIDE SEQUENCE [LARGE SCALE GENOMIC DNA]</scope>
    <source>
        <strain evidence="2">cv. O-4</strain>
    </source>
</reference>
<evidence type="ECO:0000313" key="1">
    <source>
        <dbReference type="EMBL" id="OMO63661.1"/>
    </source>
</evidence>